<keyword evidence="1" id="KW-0812">Transmembrane</keyword>
<feature type="transmembrane region" description="Helical" evidence="1">
    <location>
        <begin position="180"/>
        <end position="198"/>
    </location>
</feature>
<feature type="transmembrane region" description="Helical" evidence="1">
    <location>
        <begin position="78"/>
        <end position="100"/>
    </location>
</feature>
<gene>
    <name evidence="2" type="ORF">GCM10007924_29250</name>
</gene>
<sequence length="349" mass="37138">MNGTLKSLCYGAVGGLAFFLLDLPLAWMMGSMCLTTVLALRGMTLQVHDGLRKVMTAVLGVMLGSSFSPGLFQNLSVWQNGLALLTLNVVLSMIVIYWYYRKIGGFDPITAYFSSAPGGFNVMYEVGEAKGGDGRAIALIHATRILFLVMTVPLAFRYGADIQSGASELDLIGNWGDLEGYLWLSLAAVVGYVGGGLIRLPASHLMGPLAVAAIFEITGITSAKPPMLIVYAAQLVIGTAIGLRFLGTTWHEIRHIIVLSLGSTVVMMLLAVLLSYFATSFVGVSIPGLILALSPGGLAEMSLVALALGIDVAFVSIMHVIRITAIISIVPLAYPTVSKLWDRQKPDPS</sequence>
<dbReference type="Proteomes" id="UP001161409">
    <property type="component" value="Unassembled WGS sequence"/>
</dbReference>
<dbReference type="PIRSF" id="PIRSF038991">
    <property type="entry name" value="Protein_AbrB"/>
    <property type="match status" value="1"/>
</dbReference>
<evidence type="ECO:0000256" key="1">
    <source>
        <dbReference type="SAM" id="Phobius"/>
    </source>
</evidence>
<dbReference type="EMBL" id="BSNF01000008">
    <property type="protein sequence ID" value="GLQ07704.1"/>
    <property type="molecule type" value="Genomic_DNA"/>
</dbReference>
<dbReference type="NCBIfam" id="TIGR03082">
    <property type="entry name" value="Gneg_AbrB_dup"/>
    <property type="match status" value="2"/>
</dbReference>
<feature type="transmembrane region" description="Helical" evidence="1">
    <location>
        <begin position="258"/>
        <end position="278"/>
    </location>
</feature>
<feature type="transmembrane region" description="Helical" evidence="1">
    <location>
        <begin position="320"/>
        <end position="337"/>
    </location>
</feature>
<dbReference type="GO" id="GO:0004497">
    <property type="term" value="F:monooxygenase activity"/>
    <property type="evidence" value="ECO:0007669"/>
    <property type="project" value="UniProtKB-KW"/>
</dbReference>
<keyword evidence="2" id="KW-0560">Oxidoreductase</keyword>
<protein>
    <submittedName>
        <fullName evidence="2">Monooxygenase</fullName>
    </submittedName>
</protein>
<dbReference type="PANTHER" id="PTHR38457:SF1">
    <property type="entry name" value="REGULATOR ABRB-RELATED"/>
    <property type="match status" value="1"/>
</dbReference>
<keyword evidence="1" id="KW-0472">Membrane</keyword>
<keyword evidence="1" id="KW-1133">Transmembrane helix</keyword>
<dbReference type="InterPro" id="IPR017516">
    <property type="entry name" value="AbrB_dup"/>
</dbReference>
<feature type="transmembrane region" description="Helical" evidence="1">
    <location>
        <begin position="228"/>
        <end position="246"/>
    </location>
</feature>
<organism evidence="2 3">
    <name type="scientific">Sneathiella chinensis</name>
    <dbReference type="NCBI Taxonomy" id="349750"/>
    <lineage>
        <taxon>Bacteria</taxon>
        <taxon>Pseudomonadati</taxon>
        <taxon>Pseudomonadota</taxon>
        <taxon>Alphaproteobacteria</taxon>
        <taxon>Sneathiellales</taxon>
        <taxon>Sneathiellaceae</taxon>
        <taxon>Sneathiella</taxon>
    </lineage>
</organism>
<reference evidence="2" key="1">
    <citation type="journal article" date="2014" name="Int. J. Syst. Evol. Microbiol.">
        <title>Complete genome of a new Firmicutes species belonging to the dominant human colonic microbiota ('Ruminococcus bicirculans') reveals two chromosomes and a selective capacity to utilize plant glucans.</title>
        <authorList>
            <consortium name="NISC Comparative Sequencing Program"/>
            <person name="Wegmann U."/>
            <person name="Louis P."/>
            <person name="Goesmann A."/>
            <person name="Henrissat B."/>
            <person name="Duncan S.H."/>
            <person name="Flint H.J."/>
        </authorList>
    </citation>
    <scope>NUCLEOTIDE SEQUENCE</scope>
    <source>
        <strain evidence="2">NBRC 103408</strain>
    </source>
</reference>
<evidence type="ECO:0000313" key="3">
    <source>
        <dbReference type="Proteomes" id="UP001161409"/>
    </source>
</evidence>
<keyword evidence="3" id="KW-1185">Reference proteome</keyword>
<evidence type="ECO:0000313" key="2">
    <source>
        <dbReference type="EMBL" id="GLQ07704.1"/>
    </source>
</evidence>
<comment type="caution">
    <text evidence="2">The sequence shown here is derived from an EMBL/GenBank/DDBJ whole genome shotgun (WGS) entry which is preliminary data.</text>
</comment>
<keyword evidence="2" id="KW-0503">Monooxygenase</keyword>
<dbReference type="Pfam" id="PF05145">
    <property type="entry name" value="AbrB"/>
    <property type="match status" value="1"/>
</dbReference>
<dbReference type="PANTHER" id="PTHR38457">
    <property type="entry name" value="REGULATOR ABRB-RELATED"/>
    <property type="match status" value="1"/>
</dbReference>
<name>A0ABQ5U8X4_9PROT</name>
<proteinExistence type="predicted"/>
<feature type="transmembrane region" description="Helical" evidence="1">
    <location>
        <begin position="138"/>
        <end position="160"/>
    </location>
</feature>
<feature type="transmembrane region" description="Helical" evidence="1">
    <location>
        <begin position="54"/>
        <end position="72"/>
    </location>
</feature>
<reference evidence="2" key="2">
    <citation type="submission" date="2023-01" db="EMBL/GenBank/DDBJ databases">
        <title>Draft genome sequence of Sneathiella chinensis strain NBRC 103408.</title>
        <authorList>
            <person name="Sun Q."/>
            <person name="Mori K."/>
        </authorList>
    </citation>
    <scope>NUCLEOTIDE SEQUENCE</scope>
    <source>
        <strain evidence="2">NBRC 103408</strain>
    </source>
</reference>
<dbReference type="InterPro" id="IPR007820">
    <property type="entry name" value="AbrB_fam"/>
</dbReference>
<dbReference type="RefSeq" id="WP_169561757.1">
    <property type="nucleotide sequence ID" value="NZ_BSNF01000008.1"/>
</dbReference>
<accession>A0ABQ5U8X4</accession>
<feature type="transmembrane region" description="Helical" evidence="1">
    <location>
        <begin position="284"/>
        <end position="308"/>
    </location>
</feature>